<dbReference type="Proteomes" id="UP000002497">
    <property type="component" value="Unassembled WGS sequence"/>
</dbReference>
<reference evidence="2" key="2">
    <citation type="submission" date="2010-03" db="EMBL/GenBank/DDBJ databases">
        <title>The genome sequence of Coccidioides posadasii strain Silveira.</title>
        <authorList>
            <consortium name="The Broad Institute Genome Sequencing Center for Infectious Disease"/>
            <person name="Neafsey D."/>
            <person name="Orbach M."/>
            <person name="Henn M.R."/>
            <person name="Cole G.T."/>
            <person name="Galgiani J."/>
            <person name="Gardner M.J."/>
            <person name="Kirkland T.N."/>
            <person name="Taylor J.W."/>
            <person name="Young S.K."/>
            <person name="Zeng Q."/>
            <person name="Koehrsen M."/>
            <person name="Alvarado L."/>
            <person name="Berlin A."/>
            <person name="Borenstein D."/>
            <person name="Chapman S.B."/>
            <person name="Chen Z."/>
            <person name="Engels R."/>
            <person name="Freedman E."/>
            <person name="Gellesch M."/>
            <person name="Goldberg J."/>
            <person name="Griggs A."/>
            <person name="Gujja S."/>
            <person name="Heilman E."/>
            <person name="Heiman D."/>
            <person name="Howarth C."/>
            <person name="Jen D."/>
            <person name="Larson L."/>
            <person name="Mehta T."/>
            <person name="Neiman D."/>
            <person name="Park D."/>
            <person name="Pearson M."/>
            <person name="Richards J."/>
            <person name="Roberts A."/>
            <person name="Saif S."/>
            <person name="Shea T."/>
            <person name="Shenoy N."/>
            <person name="Sisk P."/>
            <person name="Stolte C."/>
            <person name="Sykes S."/>
            <person name="Walk T."/>
            <person name="White J."/>
            <person name="Yandava C."/>
            <person name="Haas B."/>
            <person name="Nusbaum C."/>
            <person name="Birren B."/>
        </authorList>
    </citation>
    <scope>NUCLEOTIDE SEQUENCE [LARGE SCALE GENOMIC DNA]</scope>
    <source>
        <strain evidence="2">RMSCC 757 / Silveira</strain>
    </source>
</reference>
<gene>
    <name evidence="1" type="ORF">CPSG_03025</name>
</gene>
<dbReference type="VEuPathDB" id="FungiDB:CPSG_03025"/>
<sequence length="286" mass="32965">MTEQKFALRSLSRSTMLASGIFRRKQQICTAHSDQRSPFITHMATATSPFKVAHKRTRAAPKHNSEGSSGEPVGHAIVNEFSRSLDRTQDEIVEDAFNSLIDAEQLLTERLYHTRATSMEKIDELGLINHSALAPFRVMGLEGWPLPDWKQSRHEDGYLAPVGELRQKLRTIERTLEKLWQEWSRIQSKILCLGAEVFGSRSLDLYSPNLPRSLNRKINRAVGRHEIQFVRSEEMRRIAEEQRGNIALITRDTLKELSVQKKKWKHDTRQQNEEVCRLAREMIVGI</sequence>
<dbReference type="VEuPathDB" id="FungiDB:D8B26_003648"/>
<dbReference type="AlphaFoldDB" id="E9D0J6"/>
<evidence type="ECO:0000313" key="2">
    <source>
        <dbReference type="Proteomes" id="UP000002497"/>
    </source>
</evidence>
<evidence type="ECO:0000313" key="1">
    <source>
        <dbReference type="EMBL" id="EFW19850.1"/>
    </source>
</evidence>
<proteinExistence type="predicted"/>
<reference evidence="2" key="1">
    <citation type="journal article" date="2010" name="Genome Res.">
        <title>Population genomic sequencing of Coccidioides fungi reveals recent hybridization and transposon control.</title>
        <authorList>
            <person name="Neafsey D.E."/>
            <person name="Barker B.M."/>
            <person name="Sharpton T.J."/>
            <person name="Stajich J.E."/>
            <person name="Park D.J."/>
            <person name="Whiston E."/>
            <person name="Hung C.-Y."/>
            <person name="McMahan C."/>
            <person name="White J."/>
            <person name="Sykes S."/>
            <person name="Heiman D."/>
            <person name="Young S."/>
            <person name="Zeng Q."/>
            <person name="Abouelleil A."/>
            <person name="Aftuck L."/>
            <person name="Bessette D."/>
            <person name="Brown A."/>
            <person name="FitzGerald M."/>
            <person name="Lui A."/>
            <person name="Macdonald J.P."/>
            <person name="Priest M."/>
            <person name="Orbach M.J."/>
            <person name="Galgiani J.N."/>
            <person name="Kirkland T.N."/>
            <person name="Cole G.T."/>
            <person name="Birren B.W."/>
            <person name="Henn M.R."/>
            <person name="Taylor J.W."/>
            <person name="Rounsley S.D."/>
        </authorList>
    </citation>
    <scope>NUCLEOTIDE SEQUENCE [LARGE SCALE GENOMIC DNA]</scope>
    <source>
        <strain evidence="2">RMSCC 757 / Silveira</strain>
    </source>
</reference>
<dbReference type="OMA" id="IICLAVE"/>
<dbReference type="HOGENOM" id="CLU_997395_0_0_1"/>
<dbReference type="EMBL" id="GL636489">
    <property type="protein sequence ID" value="EFW19850.1"/>
    <property type="molecule type" value="Genomic_DNA"/>
</dbReference>
<keyword evidence="2" id="KW-1185">Reference proteome</keyword>
<organism evidence="2">
    <name type="scientific">Coccidioides posadasii (strain RMSCC 757 / Silveira)</name>
    <name type="common">Valley fever fungus</name>
    <dbReference type="NCBI Taxonomy" id="443226"/>
    <lineage>
        <taxon>Eukaryota</taxon>
        <taxon>Fungi</taxon>
        <taxon>Dikarya</taxon>
        <taxon>Ascomycota</taxon>
        <taxon>Pezizomycotina</taxon>
        <taxon>Eurotiomycetes</taxon>
        <taxon>Eurotiomycetidae</taxon>
        <taxon>Onygenales</taxon>
        <taxon>Onygenaceae</taxon>
        <taxon>Coccidioides</taxon>
    </lineage>
</organism>
<protein>
    <submittedName>
        <fullName evidence="1">Uncharacterized protein</fullName>
    </submittedName>
</protein>
<dbReference type="OrthoDB" id="4207259at2759"/>
<name>E9D0J6_COCPS</name>
<accession>E9D0J6</accession>